<accession>A0A2Z6PH37</accession>
<reference evidence="2" key="1">
    <citation type="journal article" date="2017" name="Front. Plant Sci.">
        <title>Climate Clever Clovers: New Paradigm to Reduce the Environmental Footprint of Ruminants by Breeding Low Methanogenic Forages Utilizing Haplotype Variation.</title>
        <authorList>
            <person name="Kaur P."/>
            <person name="Appels R."/>
            <person name="Bayer P.E."/>
            <person name="Keeble-Gagnere G."/>
            <person name="Wang J."/>
            <person name="Hirakawa H."/>
            <person name="Shirasawa K."/>
            <person name="Vercoe P."/>
            <person name="Stefanova K."/>
            <person name="Durmic Z."/>
            <person name="Nichols P."/>
            <person name="Revell C."/>
            <person name="Isobe S.N."/>
            <person name="Edwards D."/>
            <person name="Erskine W."/>
        </authorList>
    </citation>
    <scope>NUCLEOTIDE SEQUENCE [LARGE SCALE GENOMIC DNA]</scope>
    <source>
        <strain evidence="2">cv. Daliak</strain>
    </source>
</reference>
<dbReference type="Proteomes" id="UP000242715">
    <property type="component" value="Unassembled WGS sequence"/>
</dbReference>
<evidence type="ECO:0000313" key="2">
    <source>
        <dbReference type="Proteomes" id="UP000242715"/>
    </source>
</evidence>
<name>A0A2Z6PH37_TRISU</name>
<feature type="non-terminal residue" evidence="1">
    <location>
        <position position="1"/>
    </location>
</feature>
<protein>
    <submittedName>
        <fullName evidence="1">Uncharacterized protein</fullName>
    </submittedName>
</protein>
<dbReference type="EMBL" id="DF974526">
    <property type="protein sequence ID" value="GAU49185.1"/>
    <property type="molecule type" value="Genomic_DNA"/>
</dbReference>
<sequence>QSLLFIYRKVIFVKRKLLCLFYSQNPVGKLTAAASAVGKTILHLASLSLEDLTSYLNSPLKSITADKLEARIDTGLRMRSKRRG</sequence>
<evidence type="ECO:0000313" key="1">
    <source>
        <dbReference type="EMBL" id="GAU49185.1"/>
    </source>
</evidence>
<dbReference type="AlphaFoldDB" id="A0A2Z6PH37"/>
<organism evidence="1 2">
    <name type="scientific">Trifolium subterraneum</name>
    <name type="common">Subterranean clover</name>
    <dbReference type="NCBI Taxonomy" id="3900"/>
    <lineage>
        <taxon>Eukaryota</taxon>
        <taxon>Viridiplantae</taxon>
        <taxon>Streptophyta</taxon>
        <taxon>Embryophyta</taxon>
        <taxon>Tracheophyta</taxon>
        <taxon>Spermatophyta</taxon>
        <taxon>Magnoliopsida</taxon>
        <taxon>eudicotyledons</taxon>
        <taxon>Gunneridae</taxon>
        <taxon>Pentapetalae</taxon>
        <taxon>rosids</taxon>
        <taxon>fabids</taxon>
        <taxon>Fabales</taxon>
        <taxon>Fabaceae</taxon>
        <taxon>Papilionoideae</taxon>
        <taxon>50 kb inversion clade</taxon>
        <taxon>NPAAA clade</taxon>
        <taxon>Hologalegina</taxon>
        <taxon>IRL clade</taxon>
        <taxon>Trifolieae</taxon>
        <taxon>Trifolium</taxon>
    </lineage>
</organism>
<proteinExistence type="predicted"/>
<gene>
    <name evidence="1" type="ORF">TSUD_133790</name>
</gene>
<keyword evidence="2" id="KW-1185">Reference proteome</keyword>